<gene>
    <name evidence="10" type="ORF">MANES_14G170400v8</name>
</gene>
<name>A0A2C9UMK7_MANES</name>
<protein>
    <recommendedName>
        <fullName evidence="12">Golgin candidate 2</fullName>
    </recommendedName>
</protein>
<feature type="transmembrane region" description="Helical" evidence="9">
    <location>
        <begin position="654"/>
        <end position="674"/>
    </location>
</feature>
<reference evidence="11" key="1">
    <citation type="journal article" date="2016" name="Nat. Biotechnol.">
        <title>Sequencing wild and cultivated cassava and related species reveals extensive interspecific hybridization and genetic diversity.</title>
        <authorList>
            <person name="Bredeson J.V."/>
            <person name="Lyons J.B."/>
            <person name="Prochnik S.E."/>
            <person name="Wu G.A."/>
            <person name="Ha C.M."/>
            <person name="Edsinger-Gonzales E."/>
            <person name="Grimwood J."/>
            <person name="Schmutz J."/>
            <person name="Rabbi I.Y."/>
            <person name="Egesi C."/>
            <person name="Nauluvula P."/>
            <person name="Lebot V."/>
            <person name="Ndunguru J."/>
            <person name="Mkamilo G."/>
            <person name="Bart R.S."/>
            <person name="Setter T.L."/>
            <person name="Gleadow R.M."/>
            <person name="Kulakow P."/>
            <person name="Ferguson M.E."/>
            <person name="Rounsley S."/>
            <person name="Rokhsar D.S."/>
        </authorList>
    </citation>
    <scope>NUCLEOTIDE SEQUENCE [LARGE SCALE GENOMIC DNA]</scope>
    <source>
        <strain evidence="11">cv. AM560-2</strain>
    </source>
</reference>
<feature type="coiled-coil region" evidence="7">
    <location>
        <begin position="509"/>
        <end position="578"/>
    </location>
</feature>
<dbReference type="EMBL" id="CM004400">
    <property type="protein sequence ID" value="OAY32151.1"/>
    <property type="molecule type" value="Genomic_DNA"/>
</dbReference>
<evidence type="ECO:0000256" key="1">
    <source>
        <dbReference type="ARBA" id="ARBA00004394"/>
    </source>
</evidence>
<evidence type="ECO:0000256" key="6">
    <source>
        <dbReference type="ARBA" id="ARBA00023136"/>
    </source>
</evidence>
<dbReference type="GO" id="GO:0000139">
    <property type="term" value="C:Golgi membrane"/>
    <property type="evidence" value="ECO:0000318"/>
    <property type="project" value="GO_Central"/>
</dbReference>
<evidence type="ECO:0000256" key="5">
    <source>
        <dbReference type="ARBA" id="ARBA00023054"/>
    </source>
</evidence>
<evidence type="ECO:0000256" key="3">
    <source>
        <dbReference type="ARBA" id="ARBA00022989"/>
    </source>
</evidence>
<dbReference type="Proteomes" id="UP000091857">
    <property type="component" value="Chromosome 14"/>
</dbReference>
<dbReference type="AlphaFoldDB" id="A0A2C9UMK7"/>
<feature type="coiled-coil region" evidence="7">
    <location>
        <begin position="366"/>
        <end position="485"/>
    </location>
</feature>
<keyword evidence="2 9" id="KW-0812">Transmembrane</keyword>
<evidence type="ECO:0000256" key="7">
    <source>
        <dbReference type="SAM" id="Coils"/>
    </source>
</evidence>
<feature type="compositionally biased region" description="Low complexity" evidence="8">
    <location>
        <begin position="131"/>
        <end position="150"/>
    </location>
</feature>
<evidence type="ECO:0000256" key="4">
    <source>
        <dbReference type="ARBA" id="ARBA00023034"/>
    </source>
</evidence>
<evidence type="ECO:0000256" key="2">
    <source>
        <dbReference type="ARBA" id="ARBA00022692"/>
    </source>
</evidence>
<dbReference type="STRING" id="3983.A0A2C9UMK7"/>
<evidence type="ECO:0008006" key="12">
    <source>
        <dbReference type="Google" id="ProtNLM"/>
    </source>
</evidence>
<feature type="compositionally biased region" description="Basic and acidic residues" evidence="8">
    <location>
        <begin position="285"/>
        <end position="294"/>
    </location>
</feature>
<feature type="region of interest" description="Disordered" evidence="8">
    <location>
        <begin position="24"/>
        <end position="72"/>
    </location>
</feature>
<feature type="compositionally biased region" description="Basic and acidic residues" evidence="8">
    <location>
        <begin position="219"/>
        <end position="253"/>
    </location>
</feature>
<dbReference type="GO" id="GO:0031985">
    <property type="term" value="C:Golgi cisterna"/>
    <property type="evidence" value="ECO:0000318"/>
    <property type="project" value="GO_Central"/>
</dbReference>
<keyword evidence="4" id="KW-0333">Golgi apparatus</keyword>
<feature type="compositionally biased region" description="Basic and acidic residues" evidence="8">
    <location>
        <begin position="26"/>
        <end position="41"/>
    </location>
</feature>
<feature type="region of interest" description="Disordered" evidence="8">
    <location>
        <begin position="91"/>
        <end position="356"/>
    </location>
</feature>
<dbReference type="Pfam" id="PF09787">
    <property type="entry name" value="Golgin_A5"/>
    <property type="match status" value="1"/>
</dbReference>
<evidence type="ECO:0000313" key="10">
    <source>
        <dbReference type="EMBL" id="OAY32151.1"/>
    </source>
</evidence>
<keyword evidence="11" id="KW-1185">Reference proteome</keyword>
<dbReference type="OrthoDB" id="248903at2759"/>
<keyword evidence="5 7" id="KW-0175">Coiled coil</keyword>
<dbReference type="GO" id="GO:0007030">
    <property type="term" value="P:Golgi organization"/>
    <property type="evidence" value="ECO:0000318"/>
    <property type="project" value="GO_Central"/>
</dbReference>
<comment type="subcellular location">
    <subcellularLocation>
        <location evidence="1">Golgi apparatus membrane</location>
    </subcellularLocation>
</comment>
<accession>A0A2C9UMK7</accession>
<feature type="compositionally biased region" description="Low complexity" evidence="8">
    <location>
        <begin position="209"/>
        <end position="218"/>
    </location>
</feature>
<organism evidence="10 11">
    <name type="scientific">Manihot esculenta</name>
    <name type="common">Cassava</name>
    <name type="synonym">Jatropha manihot</name>
    <dbReference type="NCBI Taxonomy" id="3983"/>
    <lineage>
        <taxon>Eukaryota</taxon>
        <taxon>Viridiplantae</taxon>
        <taxon>Streptophyta</taxon>
        <taxon>Embryophyta</taxon>
        <taxon>Tracheophyta</taxon>
        <taxon>Spermatophyta</taxon>
        <taxon>Magnoliopsida</taxon>
        <taxon>eudicotyledons</taxon>
        <taxon>Gunneridae</taxon>
        <taxon>Pentapetalae</taxon>
        <taxon>rosids</taxon>
        <taxon>fabids</taxon>
        <taxon>Malpighiales</taxon>
        <taxon>Euphorbiaceae</taxon>
        <taxon>Crotonoideae</taxon>
        <taxon>Manihoteae</taxon>
        <taxon>Manihot</taxon>
    </lineage>
</organism>
<evidence type="ECO:0000256" key="8">
    <source>
        <dbReference type="SAM" id="MobiDB-lite"/>
    </source>
</evidence>
<dbReference type="InterPro" id="IPR019177">
    <property type="entry name" value="Golgin_subfamily_A_member_5"/>
</dbReference>
<proteinExistence type="predicted"/>
<comment type="caution">
    <text evidence="10">The sequence shown here is derived from an EMBL/GenBank/DDBJ whole genome shotgun (WGS) entry which is preliminary data.</text>
</comment>
<feature type="compositionally biased region" description="Gly residues" evidence="8">
    <location>
        <begin position="47"/>
        <end position="56"/>
    </location>
</feature>
<feature type="compositionally biased region" description="Polar residues" evidence="8">
    <location>
        <begin position="91"/>
        <end position="102"/>
    </location>
</feature>
<dbReference type="GO" id="GO:0000301">
    <property type="term" value="P:retrograde transport, vesicle recycling within Golgi"/>
    <property type="evidence" value="ECO:0000318"/>
    <property type="project" value="GO_Central"/>
</dbReference>
<keyword evidence="6 9" id="KW-0472">Membrane</keyword>
<evidence type="ECO:0000313" key="11">
    <source>
        <dbReference type="Proteomes" id="UP000091857"/>
    </source>
</evidence>
<dbReference type="Gramene" id="Manes.14G170400.1.v8.1">
    <property type="protein sequence ID" value="Manes.14G170400.1.v8.1.CDS"/>
    <property type="gene ID" value="Manes.14G170400.v8.1"/>
</dbReference>
<dbReference type="PANTHER" id="PTHR13815">
    <property type="entry name" value="GOLGIN-84"/>
    <property type="match status" value="1"/>
</dbReference>
<sequence>MANWISSKLRVAETFFEQIDQQAAESLKKNENPSRSDDRKFHVPTKTGGGGGGGGTVSLKEQLKKKTTHETINSNTHEYFGKLNTDTNNIGDFSNVSSNSNGGEKEIANAPKPFVKARSTLTDSDWTELLSTPTQATTSSSSNRSNGVSVIRGLRKDGGRRQGSPGSNFSVLEGKMNLKSSGGVKSKKRLDVALGNRLNGKPSDEEESTSSARSSSVELHSDAKNLDREDLDHKDIVVDLMEKQSNKGYEKKGGLGLTESRNISEENILQGGKGDSSEMSCVSEKVGEASDVKKGVSNVYDRLRNTVKGKHRSGSASRSAASDDLKKGSSTSDEGSDSDSDSVSTSDSENEQEREMREKILAQKAAAKALEVIKERENMVARLEGEKQSLEKILEERAKQQAQEASELQKTMMETMQAVELEKQKHNNTRMEALARLVKLETATADLARSLATAEKNLEMEINRVAELRRQLELKEVAHEELRRKVSKTHQTGTYLGQGAASKGLEFERDILEAEYSFLTDKIGRLEDKAKKLEANIEMTKKDLEDPTEVEVELKRRLAQLTDHLIQKQAQVEALSSEKATLLFRIEAVSRLLEENRSISRDVESGTWEIPKSKLRPLLEDKIRSGSEHLGSLLLQLDAIFVAGAVFVRRNPTAKLWSLVYLVCLHFWVIYILLTHSQGSDESRSGAVISLENINNTAAM</sequence>
<keyword evidence="3 9" id="KW-1133">Transmembrane helix</keyword>
<dbReference type="PANTHER" id="PTHR13815:SF5">
    <property type="entry name" value="GOLGIN CANDIDATE 2"/>
    <property type="match status" value="1"/>
</dbReference>
<evidence type="ECO:0000256" key="9">
    <source>
        <dbReference type="SAM" id="Phobius"/>
    </source>
</evidence>